<name>A0A0L8FV75_OCTBM</name>
<feature type="region of interest" description="Disordered" evidence="1">
    <location>
        <begin position="28"/>
        <end position="51"/>
    </location>
</feature>
<proteinExistence type="predicted"/>
<evidence type="ECO:0000256" key="1">
    <source>
        <dbReference type="SAM" id="MobiDB-lite"/>
    </source>
</evidence>
<organism evidence="2">
    <name type="scientific">Octopus bimaculoides</name>
    <name type="common">California two-spotted octopus</name>
    <dbReference type="NCBI Taxonomy" id="37653"/>
    <lineage>
        <taxon>Eukaryota</taxon>
        <taxon>Metazoa</taxon>
        <taxon>Spiralia</taxon>
        <taxon>Lophotrochozoa</taxon>
        <taxon>Mollusca</taxon>
        <taxon>Cephalopoda</taxon>
        <taxon>Coleoidea</taxon>
        <taxon>Octopodiformes</taxon>
        <taxon>Octopoda</taxon>
        <taxon>Incirrata</taxon>
        <taxon>Octopodidae</taxon>
        <taxon>Octopus</taxon>
    </lineage>
</organism>
<dbReference type="EMBL" id="KQ426140">
    <property type="protein sequence ID" value="KOF68591.1"/>
    <property type="molecule type" value="Genomic_DNA"/>
</dbReference>
<sequence>MRTQVRNFPKTPDDGWRVYQLKSCINNKQDDKYPSNVNNVHNSSSLKYRTI</sequence>
<evidence type="ECO:0000313" key="2">
    <source>
        <dbReference type="EMBL" id="KOF68591.1"/>
    </source>
</evidence>
<dbReference type="AlphaFoldDB" id="A0A0L8FV75"/>
<accession>A0A0L8FV75</accession>
<reference evidence="2" key="1">
    <citation type="submission" date="2015-07" db="EMBL/GenBank/DDBJ databases">
        <title>MeaNS - Measles Nucleotide Surveillance Program.</title>
        <authorList>
            <person name="Tran T."/>
            <person name="Druce J."/>
        </authorList>
    </citation>
    <scope>NUCLEOTIDE SEQUENCE</scope>
    <source>
        <strain evidence="2">UCB-OBI-ISO-001</strain>
        <tissue evidence="2">Gonad</tissue>
    </source>
</reference>
<feature type="compositionally biased region" description="Low complexity" evidence="1">
    <location>
        <begin position="35"/>
        <end position="45"/>
    </location>
</feature>
<gene>
    <name evidence="2" type="ORF">OCBIM_22006908mg</name>
</gene>
<protein>
    <submittedName>
        <fullName evidence="2">Uncharacterized protein</fullName>
    </submittedName>
</protein>